<gene>
    <name evidence="1" type="ORF">HNR50_000105</name>
</gene>
<sequence length="69" mass="7383">MLFEFSLRIVHDLVKLAIGPAKIKEIDLRFAGEIGGLQGVDGYAGDGQAAIDLAVYKARFDCVDLTVSA</sequence>
<keyword evidence="2" id="KW-1185">Reference proteome</keyword>
<dbReference type="RefSeq" id="WP_184742345.1">
    <property type="nucleotide sequence ID" value="NZ_JACHGJ010000001.1"/>
</dbReference>
<evidence type="ECO:0000313" key="2">
    <source>
        <dbReference type="Proteomes" id="UP000587760"/>
    </source>
</evidence>
<dbReference type="EMBL" id="JACHGJ010000001">
    <property type="protein sequence ID" value="MBB6478472.1"/>
    <property type="molecule type" value="Genomic_DNA"/>
</dbReference>
<accession>A0A841R7K4</accession>
<reference evidence="1 2" key="1">
    <citation type="submission" date="2020-08" db="EMBL/GenBank/DDBJ databases">
        <title>Genomic Encyclopedia of Type Strains, Phase IV (KMG-IV): sequencing the most valuable type-strain genomes for metagenomic binning, comparative biology and taxonomic classification.</title>
        <authorList>
            <person name="Goeker M."/>
        </authorList>
    </citation>
    <scope>NUCLEOTIDE SEQUENCE [LARGE SCALE GENOMIC DNA]</scope>
    <source>
        <strain evidence="1 2">DSM 2461</strain>
    </source>
</reference>
<evidence type="ECO:0000313" key="1">
    <source>
        <dbReference type="EMBL" id="MBB6478472.1"/>
    </source>
</evidence>
<name>A0A841R7K4_9SPIO</name>
<organism evidence="1 2">
    <name type="scientific">Spirochaeta isovalerica</name>
    <dbReference type="NCBI Taxonomy" id="150"/>
    <lineage>
        <taxon>Bacteria</taxon>
        <taxon>Pseudomonadati</taxon>
        <taxon>Spirochaetota</taxon>
        <taxon>Spirochaetia</taxon>
        <taxon>Spirochaetales</taxon>
        <taxon>Spirochaetaceae</taxon>
        <taxon>Spirochaeta</taxon>
    </lineage>
</organism>
<protein>
    <submittedName>
        <fullName evidence="1">Uncharacterized protein</fullName>
    </submittedName>
</protein>
<proteinExistence type="predicted"/>
<dbReference type="AlphaFoldDB" id="A0A841R7K4"/>
<dbReference type="Proteomes" id="UP000587760">
    <property type="component" value="Unassembled WGS sequence"/>
</dbReference>
<comment type="caution">
    <text evidence="1">The sequence shown here is derived from an EMBL/GenBank/DDBJ whole genome shotgun (WGS) entry which is preliminary data.</text>
</comment>